<evidence type="ECO:0000313" key="3">
    <source>
        <dbReference type="Proteomes" id="UP001362999"/>
    </source>
</evidence>
<sequence length="92" mass="9859">MGMVTNVHTPPPANPASPFVSLLRLLLLSVFLLPIQMQQTHAPPAPTTRSTLHCRLHELPNRPNPLAPRAAIEKLARSGGGNIDIKEKGGEG</sequence>
<dbReference type="Proteomes" id="UP001362999">
    <property type="component" value="Unassembled WGS sequence"/>
</dbReference>
<evidence type="ECO:0000256" key="1">
    <source>
        <dbReference type="SAM" id="SignalP"/>
    </source>
</evidence>
<protein>
    <submittedName>
        <fullName evidence="2">Uncharacterized protein</fullName>
    </submittedName>
</protein>
<gene>
    <name evidence="2" type="ORF">R3P38DRAFT_602085</name>
</gene>
<dbReference type="EMBL" id="JAWWNJ010000019">
    <property type="protein sequence ID" value="KAK7035618.1"/>
    <property type="molecule type" value="Genomic_DNA"/>
</dbReference>
<comment type="caution">
    <text evidence="2">The sequence shown here is derived from an EMBL/GenBank/DDBJ whole genome shotgun (WGS) entry which is preliminary data.</text>
</comment>
<name>A0AAW0CAN5_9AGAR</name>
<keyword evidence="1" id="KW-0732">Signal</keyword>
<reference evidence="2 3" key="1">
    <citation type="journal article" date="2024" name="J Genomics">
        <title>Draft genome sequencing and assembly of Favolaschia claudopus CIRM-BRFM 2984 isolated from oak limbs.</title>
        <authorList>
            <person name="Navarro D."/>
            <person name="Drula E."/>
            <person name="Chaduli D."/>
            <person name="Cazenave R."/>
            <person name="Ahrendt S."/>
            <person name="Wang J."/>
            <person name="Lipzen A."/>
            <person name="Daum C."/>
            <person name="Barry K."/>
            <person name="Grigoriev I.V."/>
            <person name="Favel A."/>
            <person name="Rosso M.N."/>
            <person name="Martin F."/>
        </authorList>
    </citation>
    <scope>NUCLEOTIDE SEQUENCE [LARGE SCALE GENOMIC DNA]</scope>
    <source>
        <strain evidence="2 3">CIRM-BRFM 2984</strain>
    </source>
</reference>
<dbReference type="AlphaFoldDB" id="A0AAW0CAN5"/>
<proteinExistence type="predicted"/>
<feature type="signal peptide" evidence="1">
    <location>
        <begin position="1"/>
        <end position="37"/>
    </location>
</feature>
<evidence type="ECO:0000313" key="2">
    <source>
        <dbReference type="EMBL" id="KAK7035618.1"/>
    </source>
</evidence>
<feature type="chain" id="PRO_5044024352" evidence="1">
    <location>
        <begin position="38"/>
        <end position="92"/>
    </location>
</feature>
<accession>A0AAW0CAN5</accession>
<keyword evidence="3" id="KW-1185">Reference proteome</keyword>
<organism evidence="2 3">
    <name type="scientific">Favolaschia claudopus</name>
    <dbReference type="NCBI Taxonomy" id="2862362"/>
    <lineage>
        <taxon>Eukaryota</taxon>
        <taxon>Fungi</taxon>
        <taxon>Dikarya</taxon>
        <taxon>Basidiomycota</taxon>
        <taxon>Agaricomycotina</taxon>
        <taxon>Agaricomycetes</taxon>
        <taxon>Agaricomycetidae</taxon>
        <taxon>Agaricales</taxon>
        <taxon>Marasmiineae</taxon>
        <taxon>Mycenaceae</taxon>
        <taxon>Favolaschia</taxon>
    </lineage>
</organism>